<dbReference type="HOGENOM" id="CLU_112144_0_0_1"/>
<evidence type="ECO:0000313" key="2">
    <source>
        <dbReference type="Proteomes" id="UP000054279"/>
    </source>
</evidence>
<evidence type="ECO:0000313" key="1">
    <source>
        <dbReference type="EMBL" id="KIJ25041.1"/>
    </source>
</evidence>
<dbReference type="Proteomes" id="UP000054279">
    <property type="component" value="Unassembled WGS sequence"/>
</dbReference>
<protein>
    <submittedName>
        <fullName evidence="1">Uncharacterized protein</fullName>
    </submittedName>
</protein>
<keyword evidence="2" id="KW-1185">Reference proteome</keyword>
<dbReference type="EMBL" id="KN837438">
    <property type="protein sequence ID" value="KIJ25041.1"/>
    <property type="molecule type" value="Genomic_DNA"/>
</dbReference>
<reference evidence="1 2" key="1">
    <citation type="submission" date="2014-06" db="EMBL/GenBank/DDBJ databases">
        <title>Evolutionary Origins and Diversification of the Mycorrhizal Mutualists.</title>
        <authorList>
            <consortium name="DOE Joint Genome Institute"/>
            <consortium name="Mycorrhizal Genomics Consortium"/>
            <person name="Kohler A."/>
            <person name="Kuo A."/>
            <person name="Nagy L.G."/>
            <person name="Floudas D."/>
            <person name="Copeland A."/>
            <person name="Barry K.W."/>
            <person name="Cichocki N."/>
            <person name="Veneault-Fourrey C."/>
            <person name="LaButti K."/>
            <person name="Lindquist E.A."/>
            <person name="Lipzen A."/>
            <person name="Lundell T."/>
            <person name="Morin E."/>
            <person name="Murat C."/>
            <person name="Riley R."/>
            <person name="Ohm R."/>
            <person name="Sun H."/>
            <person name="Tunlid A."/>
            <person name="Henrissat B."/>
            <person name="Grigoriev I.V."/>
            <person name="Hibbett D.S."/>
            <person name="Martin F."/>
        </authorList>
    </citation>
    <scope>NUCLEOTIDE SEQUENCE [LARGE SCALE GENOMIC DNA]</scope>
    <source>
        <strain evidence="1 2">SS14</strain>
    </source>
</reference>
<gene>
    <name evidence="1" type="ORF">M422DRAFT_274051</name>
</gene>
<dbReference type="AlphaFoldDB" id="A0A0C9UI23"/>
<accession>A0A0C9UI23</accession>
<organism evidence="1 2">
    <name type="scientific">Sphaerobolus stellatus (strain SS14)</name>
    <dbReference type="NCBI Taxonomy" id="990650"/>
    <lineage>
        <taxon>Eukaryota</taxon>
        <taxon>Fungi</taxon>
        <taxon>Dikarya</taxon>
        <taxon>Basidiomycota</taxon>
        <taxon>Agaricomycotina</taxon>
        <taxon>Agaricomycetes</taxon>
        <taxon>Phallomycetidae</taxon>
        <taxon>Geastrales</taxon>
        <taxon>Sphaerobolaceae</taxon>
        <taxon>Sphaerobolus</taxon>
    </lineage>
</organism>
<proteinExistence type="predicted"/>
<sequence>MASHPLQCADVGNYLNAALSVHVELAENGFSRPSSLDITLAIDLIFDTLYSPSNKSDNYTQKNVKRRSTDEGVHFILQEINEQAYKGKAKGRLSSIECYDILEEADIAEENNTSEYYSEPACPQSDLKCINLDGDIIDPEAYRYFKLQSLSSSVSINNSATTPFTERQRTGSNDGSDIYLTNPRETSIFSASDMIGVTLIQEGKFATAVSLRVS</sequence>
<name>A0A0C9UI23_SPHS4</name>